<keyword evidence="10" id="KW-0012">Acyltransferase</keyword>
<dbReference type="PANTHER" id="PTHR45884">
    <property type="entry name" value="N-ACETYLTRANSFERASE ECO"/>
    <property type="match status" value="1"/>
</dbReference>
<evidence type="ECO:0000313" key="13">
    <source>
        <dbReference type="EMBL" id="KAG0667938.1"/>
    </source>
</evidence>
<dbReference type="PROSITE" id="PS51186">
    <property type="entry name" value="GNAT"/>
    <property type="match status" value="1"/>
</dbReference>
<comment type="subcellular location">
    <subcellularLocation>
        <location evidence="1">Nucleus</location>
    </subcellularLocation>
</comment>
<evidence type="ECO:0000256" key="4">
    <source>
        <dbReference type="ARBA" id="ARBA00022679"/>
    </source>
</evidence>
<comment type="similarity">
    <text evidence="2">Belongs to the acetyltransferase family. ECO subfamily.</text>
</comment>
<dbReference type="Gene3D" id="3.40.630.30">
    <property type="match status" value="1"/>
</dbReference>
<protein>
    <recommendedName>
        <fullName evidence="3">N-acetyltransferase ECO1</fullName>
    </recommendedName>
    <alternativeName>
        <fullName evidence="11">Establishment of cohesion protein 1</fullName>
    </alternativeName>
</protein>
<dbReference type="Proteomes" id="UP000750334">
    <property type="component" value="Unassembled WGS sequence"/>
</dbReference>
<name>A0A9P6WBH4_MAUEX</name>
<dbReference type="Pfam" id="PF13880">
    <property type="entry name" value="Acetyltransf_13"/>
    <property type="match status" value="1"/>
</dbReference>
<dbReference type="OrthoDB" id="428854at2759"/>
<evidence type="ECO:0000256" key="11">
    <source>
        <dbReference type="ARBA" id="ARBA00032212"/>
    </source>
</evidence>
<evidence type="ECO:0000256" key="2">
    <source>
        <dbReference type="ARBA" id="ARBA00005816"/>
    </source>
</evidence>
<dbReference type="AlphaFoldDB" id="A0A9P6WBH4"/>
<dbReference type="InterPro" id="IPR000182">
    <property type="entry name" value="GNAT_dom"/>
</dbReference>
<dbReference type="GO" id="GO:0008270">
    <property type="term" value="F:zinc ion binding"/>
    <property type="evidence" value="ECO:0007669"/>
    <property type="project" value="UniProtKB-KW"/>
</dbReference>
<gene>
    <name evidence="13" type="primary">ECO1</name>
    <name evidence="13" type="ORF">C6P45_005213</name>
</gene>
<keyword evidence="14" id="KW-1185">Reference proteome</keyword>
<evidence type="ECO:0000313" key="14">
    <source>
        <dbReference type="Proteomes" id="UP000750334"/>
    </source>
</evidence>
<dbReference type="InterPro" id="IPR028009">
    <property type="entry name" value="ESCO_Acetyltransf_dom"/>
</dbReference>
<dbReference type="EMBL" id="PUHR01000086">
    <property type="protein sequence ID" value="KAG0667938.1"/>
    <property type="molecule type" value="Genomic_DNA"/>
</dbReference>
<evidence type="ECO:0000259" key="12">
    <source>
        <dbReference type="PROSITE" id="PS51186"/>
    </source>
</evidence>
<dbReference type="InterPro" id="IPR016181">
    <property type="entry name" value="Acyl_CoA_acyltransferase"/>
</dbReference>
<evidence type="ECO:0000256" key="9">
    <source>
        <dbReference type="ARBA" id="ARBA00023306"/>
    </source>
</evidence>
<keyword evidence="4" id="KW-0808">Transferase</keyword>
<evidence type="ECO:0000256" key="5">
    <source>
        <dbReference type="ARBA" id="ARBA00022723"/>
    </source>
</evidence>
<comment type="caution">
    <text evidence="13">The sequence shown here is derived from an EMBL/GenBank/DDBJ whole genome shotgun (WGS) entry which is preliminary data.</text>
</comment>
<organism evidence="13 14">
    <name type="scientific">Maudiozyma exigua</name>
    <name type="common">Yeast</name>
    <name type="synonym">Kazachstania exigua</name>
    <dbReference type="NCBI Taxonomy" id="34358"/>
    <lineage>
        <taxon>Eukaryota</taxon>
        <taxon>Fungi</taxon>
        <taxon>Dikarya</taxon>
        <taxon>Ascomycota</taxon>
        <taxon>Saccharomycotina</taxon>
        <taxon>Saccharomycetes</taxon>
        <taxon>Saccharomycetales</taxon>
        <taxon>Saccharomycetaceae</taxon>
        <taxon>Maudiozyma</taxon>
    </lineage>
</organism>
<evidence type="ECO:0000256" key="10">
    <source>
        <dbReference type="ARBA" id="ARBA00023315"/>
    </source>
</evidence>
<keyword evidence="9" id="KW-0131">Cell cycle</keyword>
<dbReference type="InterPro" id="IPR028005">
    <property type="entry name" value="AcTrfase_ESCO_Znf_dom"/>
</dbReference>
<sequence>MGPKYLQQKKSLRPSKRYIQSRLQIGGSHSNKLIKCQKCDMTYSPNNIDDTTAHKAFHETYLKGKKWSKNWGITVYATLNQLTPPPSQNLQNDRIVMVRPDHQPEVNATLEVMNIVNNELHAPQDENDFWLDEHSNGKAFLYIKDDRAVGAVTIEPLKQGRGRWMIYDSKKLVSNVIPNFEIGISRIWVCKSQRGKNIASKLLEASRFNTTTRNVLPKSSIAWSQPTDDGGKLALKYNSVRHKSGKILLPCYI</sequence>
<feature type="domain" description="N-acetyltransferase" evidence="12">
    <location>
        <begin position="96"/>
        <end position="253"/>
    </location>
</feature>
<evidence type="ECO:0000256" key="6">
    <source>
        <dbReference type="ARBA" id="ARBA00022771"/>
    </source>
</evidence>
<dbReference type="Pfam" id="PF13878">
    <property type="entry name" value="zf-C2H2_3"/>
    <property type="match status" value="1"/>
</dbReference>
<dbReference type="GO" id="GO:0061733">
    <property type="term" value="F:protein-lysine-acetyltransferase activity"/>
    <property type="evidence" value="ECO:0007669"/>
    <property type="project" value="TreeGrafter"/>
</dbReference>
<dbReference type="GO" id="GO:0007064">
    <property type="term" value="P:mitotic sister chromatid cohesion"/>
    <property type="evidence" value="ECO:0007669"/>
    <property type="project" value="TreeGrafter"/>
</dbReference>
<proteinExistence type="inferred from homology"/>
<keyword evidence="5" id="KW-0479">Metal-binding</keyword>
<evidence type="ECO:0000256" key="3">
    <source>
        <dbReference type="ARBA" id="ARBA00022043"/>
    </source>
</evidence>
<evidence type="ECO:0000256" key="8">
    <source>
        <dbReference type="ARBA" id="ARBA00023242"/>
    </source>
</evidence>
<evidence type="ECO:0000256" key="7">
    <source>
        <dbReference type="ARBA" id="ARBA00022833"/>
    </source>
</evidence>
<evidence type="ECO:0000256" key="1">
    <source>
        <dbReference type="ARBA" id="ARBA00004123"/>
    </source>
</evidence>
<keyword evidence="8" id="KW-0539">Nucleus</keyword>
<dbReference type="PANTHER" id="PTHR45884:SF2">
    <property type="entry name" value="N-ACETYLTRANSFERASE ECO"/>
    <property type="match status" value="1"/>
</dbReference>
<reference evidence="13 14" key="1">
    <citation type="submission" date="2020-11" db="EMBL/GenBank/DDBJ databases">
        <title>Kefir isolates.</title>
        <authorList>
            <person name="Marcisauskas S."/>
            <person name="Kim Y."/>
            <person name="Blasche S."/>
        </authorList>
    </citation>
    <scope>NUCLEOTIDE SEQUENCE [LARGE SCALE GENOMIC DNA]</scope>
    <source>
        <strain evidence="13 14">OG2</strain>
    </source>
</reference>
<dbReference type="GO" id="GO:0000785">
    <property type="term" value="C:chromatin"/>
    <property type="evidence" value="ECO:0007669"/>
    <property type="project" value="TreeGrafter"/>
</dbReference>
<keyword evidence="6" id="KW-0863">Zinc-finger</keyword>
<accession>A0A9P6WBH4</accession>
<dbReference type="GO" id="GO:0005634">
    <property type="term" value="C:nucleus"/>
    <property type="evidence" value="ECO:0007669"/>
    <property type="project" value="UniProtKB-SubCell"/>
</dbReference>
<keyword evidence="7" id="KW-0862">Zinc</keyword>
<dbReference type="SUPFAM" id="SSF55729">
    <property type="entry name" value="Acyl-CoA N-acyltransferases (Nat)"/>
    <property type="match status" value="1"/>
</dbReference>